<dbReference type="PROSITE" id="PS51257">
    <property type="entry name" value="PROKAR_LIPOPROTEIN"/>
    <property type="match status" value="1"/>
</dbReference>
<keyword evidence="4" id="KW-1185">Reference proteome</keyword>
<keyword evidence="2" id="KW-0732">Signal</keyword>
<evidence type="ECO:0000256" key="2">
    <source>
        <dbReference type="SAM" id="SignalP"/>
    </source>
</evidence>
<evidence type="ECO:0000313" key="3">
    <source>
        <dbReference type="EMBL" id="MDN5205621.1"/>
    </source>
</evidence>
<evidence type="ECO:0000313" key="4">
    <source>
        <dbReference type="Proteomes" id="UP001172082"/>
    </source>
</evidence>
<evidence type="ECO:0000256" key="1">
    <source>
        <dbReference type="SAM" id="MobiDB-lite"/>
    </source>
</evidence>
<dbReference type="Proteomes" id="UP001172082">
    <property type="component" value="Unassembled WGS sequence"/>
</dbReference>
<feature type="signal peptide" evidence="2">
    <location>
        <begin position="1"/>
        <end position="20"/>
    </location>
</feature>
<reference evidence="3" key="1">
    <citation type="submission" date="2023-06" db="EMBL/GenBank/DDBJ databases">
        <title>Genomic of Parafulvivirga corallium.</title>
        <authorList>
            <person name="Wang G."/>
        </authorList>
    </citation>
    <scope>NUCLEOTIDE SEQUENCE</scope>
    <source>
        <strain evidence="3">BMA10</strain>
    </source>
</reference>
<dbReference type="RefSeq" id="WP_346755642.1">
    <property type="nucleotide sequence ID" value="NZ_JAUJEA010000022.1"/>
</dbReference>
<feature type="region of interest" description="Disordered" evidence="1">
    <location>
        <begin position="34"/>
        <end position="58"/>
    </location>
</feature>
<organism evidence="3 4">
    <name type="scientific">Splendidivirga corallicola</name>
    <dbReference type="NCBI Taxonomy" id="3051826"/>
    <lineage>
        <taxon>Bacteria</taxon>
        <taxon>Pseudomonadati</taxon>
        <taxon>Bacteroidota</taxon>
        <taxon>Cytophagia</taxon>
        <taxon>Cytophagales</taxon>
        <taxon>Splendidivirgaceae</taxon>
        <taxon>Splendidivirga</taxon>
    </lineage>
</organism>
<comment type="caution">
    <text evidence="3">The sequence shown here is derived from an EMBL/GenBank/DDBJ whole genome shotgun (WGS) entry which is preliminary data.</text>
</comment>
<proteinExistence type="predicted"/>
<gene>
    <name evidence="3" type="ORF">QQ008_29825</name>
</gene>
<sequence>MKSLKIVFILLFGLFLASCSDEVVVPDSKVIEKSEQLTDEEDEDPIIIENGKSTNNGG</sequence>
<feature type="chain" id="PRO_5046509370" evidence="2">
    <location>
        <begin position="21"/>
        <end position="58"/>
    </location>
</feature>
<protein>
    <submittedName>
        <fullName evidence="3">Uncharacterized protein</fullName>
    </submittedName>
</protein>
<dbReference type="EMBL" id="JAUJEA010000022">
    <property type="protein sequence ID" value="MDN5205621.1"/>
    <property type="molecule type" value="Genomic_DNA"/>
</dbReference>
<accession>A0ABT8KXS7</accession>
<name>A0ABT8KXS7_9BACT</name>
<feature type="compositionally biased region" description="Acidic residues" evidence="1">
    <location>
        <begin position="37"/>
        <end position="46"/>
    </location>
</feature>